<name>A0A0B6X353_XENBV</name>
<gene>
    <name evidence="2" type="ORF">XBW1_0207</name>
</gene>
<protein>
    <submittedName>
        <fullName evidence="2">Putative Type VI secretion system Vgr family protein</fullName>
    </submittedName>
</protein>
<organism evidence="2 3">
    <name type="scientific">Xenorhabdus bovienii</name>
    <name type="common">Xenorhabdus nematophila subsp. bovienii</name>
    <dbReference type="NCBI Taxonomy" id="40576"/>
    <lineage>
        <taxon>Bacteria</taxon>
        <taxon>Pseudomonadati</taxon>
        <taxon>Pseudomonadota</taxon>
        <taxon>Gammaproteobacteria</taxon>
        <taxon>Enterobacterales</taxon>
        <taxon>Morganellaceae</taxon>
        <taxon>Xenorhabdus</taxon>
    </lineage>
</organism>
<accession>A0A0B6X353</accession>
<dbReference type="AlphaFoldDB" id="A0A0B6X353"/>
<dbReference type="EMBL" id="FO818637">
    <property type="protein sequence ID" value="CDM87566.1"/>
    <property type="molecule type" value="Genomic_DNA"/>
</dbReference>
<evidence type="ECO:0000256" key="1">
    <source>
        <dbReference type="SAM" id="MobiDB-lite"/>
    </source>
</evidence>
<reference evidence="2 3" key="1">
    <citation type="submission" date="2014-02" db="EMBL/GenBank/DDBJ databases">
        <authorList>
            <person name="Genoscope - CEA"/>
        </authorList>
    </citation>
    <scope>NUCLEOTIDE SEQUENCE [LARGE SCALE GENOMIC DNA]</scope>
    <source>
        <strain evidence="2 3">CS03</strain>
    </source>
</reference>
<evidence type="ECO:0000313" key="3">
    <source>
        <dbReference type="Proteomes" id="UP000032930"/>
    </source>
</evidence>
<sequence>MMTALTPCSAAMTGCVRRPKIRLKNRPRNRPHTMSPPSPLTAGMLGGLGGANTPRLPIQGIAGPITSGGQGLVERAAGGQHVASKALQKASQLLGGGGGTACLLIRSPNQPI</sequence>
<proteinExistence type="predicted"/>
<feature type="compositionally biased region" description="Basic residues" evidence="1">
    <location>
        <begin position="19"/>
        <end position="31"/>
    </location>
</feature>
<dbReference type="Proteomes" id="UP000032930">
    <property type="component" value="Chromosome"/>
</dbReference>
<dbReference type="KEGG" id="xbv:XBW1_0207"/>
<evidence type="ECO:0000313" key="2">
    <source>
        <dbReference type="EMBL" id="CDM87566.1"/>
    </source>
</evidence>
<feature type="region of interest" description="Disordered" evidence="1">
    <location>
        <begin position="19"/>
        <end position="62"/>
    </location>
</feature>